<comment type="caution">
    <text evidence="1">The sequence shown here is derived from an EMBL/GenBank/DDBJ whole genome shotgun (WGS) entry which is preliminary data.</text>
</comment>
<dbReference type="EMBL" id="BMCS01000002">
    <property type="protein sequence ID" value="GGF36752.1"/>
    <property type="molecule type" value="Genomic_DNA"/>
</dbReference>
<evidence type="ECO:0000313" key="2">
    <source>
        <dbReference type="Proteomes" id="UP000632454"/>
    </source>
</evidence>
<dbReference type="RefSeq" id="WP_188491233.1">
    <property type="nucleotide sequence ID" value="NZ_BMCS01000002.1"/>
</dbReference>
<name>A0ABQ1V5G3_9NOCA</name>
<sequence length="81" mass="8846">MTTSDTSAPVVSAAAVLAFGRRWSAYGGGPAEDIMVEFGWTSDRFFTELEQLLSTHPPGDLPAPVVSSMIEVCRRRIWMGQ</sequence>
<evidence type="ECO:0008006" key="3">
    <source>
        <dbReference type="Google" id="ProtNLM"/>
    </source>
</evidence>
<proteinExistence type="predicted"/>
<evidence type="ECO:0000313" key="1">
    <source>
        <dbReference type="EMBL" id="GGF36752.1"/>
    </source>
</evidence>
<reference evidence="2" key="1">
    <citation type="journal article" date="2019" name="Int. J. Syst. Evol. Microbiol.">
        <title>The Global Catalogue of Microorganisms (GCM) 10K type strain sequencing project: providing services to taxonomists for standard genome sequencing and annotation.</title>
        <authorList>
            <consortium name="The Broad Institute Genomics Platform"/>
            <consortium name="The Broad Institute Genome Sequencing Center for Infectious Disease"/>
            <person name="Wu L."/>
            <person name="Ma J."/>
        </authorList>
    </citation>
    <scope>NUCLEOTIDE SEQUENCE [LARGE SCALE GENOMIC DNA]</scope>
    <source>
        <strain evidence="2">CCM 7855</strain>
    </source>
</reference>
<dbReference type="Proteomes" id="UP000632454">
    <property type="component" value="Unassembled WGS sequence"/>
</dbReference>
<gene>
    <name evidence="1" type="ORF">GCM10007298_35570</name>
</gene>
<protein>
    <recommendedName>
        <fullName evidence="3">DUF3263 domain-containing protein</fullName>
    </recommendedName>
</protein>
<keyword evidence="2" id="KW-1185">Reference proteome</keyword>
<accession>A0ABQ1V5G3</accession>
<organism evidence="1 2">
    <name type="scientific">Williamsia phyllosphaerae</name>
    <dbReference type="NCBI Taxonomy" id="885042"/>
    <lineage>
        <taxon>Bacteria</taxon>
        <taxon>Bacillati</taxon>
        <taxon>Actinomycetota</taxon>
        <taxon>Actinomycetes</taxon>
        <taxon>Mycobacteriales</taxon>
        <taxon>Nocardiaceae</taxon>
        <taxon>Williamsia</taxon>
    </lineage>
</organism>